<dbReference type="Pfam" id="PF01645">
    <property type="entry name" value="Glu_synthase"/>
    <property type="match status" value="1"/>
</dbReference>
<evidence type="ECO:0000313" key="6">
    <source>
        <dbReference type="Proteomes" id="UP000253940"/>
    </source>
</evidence>
<dbReference type="KEGG" id="mbah:HYN46_07175"/>
<evidence type="ECO:0000256" key="3">
    <source>
        <dbReference type="SAM" id="Phobius"/>
    </source>
</evidence>
<dbReference type="FunFam" id="3.20.20.70:FF:000156">
    <property type="entry name" value="Glutamate synthase domain protein"/>
    <property type="match status" value="1"/>
</dbReference>
<keyword evidence="6" id="KW-1185">Reference proteome</keyword>
<dbReference type="EMBL" id="CP031222">
    <property type="protein sequence ID" value="AXI02627.1"/>
    <property type="molecule type" value="Genomic_DNA"/>
</dbReference>
<reference evidence="5 6" key="1">
    <citation type="submission" date="2018-07" db="EMBL/GenBank/DDBJ databases">
        <title>Genome sequencing of Moraxellaceae gen. HYN0046.</title>
        <authorList>
            <person name="Kim M."/>
            <person name="Yi H."/>
        </authorList>
    </citation>
    <scope>NUCLEOTIDE SEQUENCE [LARGE SCALE GENOMIC DNA]</scope>
    <source>
        <strain evidence="5 6">HYN0046</strain>
    </source>
</reference>
<gene>
    <name evidence="5" type="ORF">HYN46_07175</name>
</gene>
<dbReference type="Gene3D" id="3.20.20.70">
    <property type="entry name" value="Aldolase class I"/>
    <property type="match status" value="1"/>
</dbReference>
<dbReference type="PIRSF" id="PIRSF006429">
    <property type="entry name" value="GOGAT_lg_2"/>
    <property type="match status" value="1"/>
</dbReference>
<evidence type="ECO:0000256" key="2">
    <source>
        <dbReference type="PIRNR" id="PIRNR006429"/>
    </source>
</evidence>
<proteinExistence type="inferred from homology"/>
<dbReference type="InterPro" id="IPR027283">
    <property type="entry name" value="YerD"/>
</dbReference>
<dbReference type="PANTHER" id="PTHR43819">
    <property type="entry name" value="ARCHAEAL-TYPE GLUTAMATE SYNTHASE [NADPH]"/>
    <property type="match status" value="1"/>
</dbReference>
<dbReference type="SUPFAM" id="SSF51395">
    <property type="entry name" value="FMN-linked oxidoreductases"/>
    <property type="match status" value="1"/>
</dbReference>
<evidence type="ECO:0000259" key="4">
    <source>
        <dbReference type="Pfam" id="PF01645"/>
    </source>
</evidence>
<dbReference type="CDD" id="cd02808">
    <property type="entry name" value="GltS_FMN"/>
    <property type="match status" value="1"/>
</dbReference>
<organism evidence="5 6">
    <name type="scientific">Aquirhabdus parva</name>
    <dbReference type="NCBI Taxonomy" id="2283318"/>
    <lineage>
        <taxon>Bacteria</taxon>
        <taxon>Pseudomonadati</taxon>
        <taxon>Pseudomonadota</taxon>
        <taxon>Gammaproteobacteria</taxon>
        <taxon>Moraxellales</taxon>
        <taxon>Moraxellaceae</taxon>
        <taxon>Aquirhabdus</taxon>
    </lineage>
</organism>
<sequence length="568" mass="63099">MTDKKIAEHQISPTHKTRASPIARYAVWIIFTLFTILCIYEHVWWLALITGAFVVLGFRDRFQSHHAILRNYPIIGHMRFLFEEFRPEIRQYFIESDTDELPFSRDQRSLVYQRAKKENDTRAFGTISNLYEGGSEWMTQSIGAMTLKDHDFRIVIGGKDCLQPYSCSVFNISAMSFGALSANAIRALNRGAELGNFYHDTGEGSMSPYHLESKGDIVWEIASGYFGCRTLEGKFDPEEFQSKATNPQVKMIEIKISQGAKPGLGGLLPAGKVTPEIARTRGIPVAQDCVSPPAHTAFTTPRELITFIKQLRDLSGGKPVGFKLCIGHPWEFMAIVKAMLLTDTYPDFIVVDGAEGGTGAADVEFMDHIGMPLRDGFLMVHNTLVGAGIRDKIRVGVSGKIISGFDVARMLALGADWCNSARGFMFALGCIQSRSCNTDRCPTGVATQDPYRQQALVVPDKAQRVKNFHEGTLAALAEIMGAVGVTHPDDLEPYHVIRRGPDGQIRLFSKHYYFLKESSLITGEEQSDVYTQLWAMANPDTFNPNAGYLIPHGTESPATQRVELVSHS</sequence>
<feature type="transmembrane region" description="Helical" evidence="3">
    <location>
        <begin position="25"/>
        <end position="58"/>
    </location>
</feature>
<dbReference type="RefSeq" id="WP_114898737.1">
    <property type="nucleotide sequence ID" value="NZ_CP031222.1"/>
</dbReference>
<dbReference type="InterPro" id="IPR013785">
    <property type="entry name" value="Aldolase_TIM"/>
</dbReference>
<dbReference type="InterPro" id="IPR024188">
    <property type="entry name" value="GltB"/>
</dbReference>
<dbReference type="PANTHER" id="PTHR43819:SF1">
    <property type="entry name" value="ARCHAEAL-TYPE GLUTAMATE SYNTHASE [NADPH]"/>
    <property type="match status" value="1"/>
</dbReference>
<comment type="similarity">
    <text evidence="1 2">Belongs to the glutamate synthase family.</text>
</comment>
<dbReference type="GO" id="GO:0015930">
    <property type="term" value="F:glutamate synthase activity"/>
    <property type="evidence" value="ECO:0007669"/>
    <property type="project" value="InterPro"/>
</dbReference>
<accession>A0A345P5R8</accession>
<dbReference type="GO" id="GO:0006537">
    <property type="term" value="P:glutamate biosynthetic process"/>
    <property type="evidence" value="ECO:0007669"/>
    <property type="project" value="InterPro"/>
</dbReference>
<evidence type="ECO:0000313" key="5">
    <source>
        <dbReference type="EMBL" id="AXI02627.1"/>
    </source>
</evidence>
<keyword evidence="3" id="KW-0812">Transmembrane</keyword>
<evidence type="ECO:0000256" key="1">
    <source>
        <dbReference type="ARBA" id="ARBA00009716"/>
    </source>
</evidence>
<dbReference type="InterPro" id="IPR002932">
    <property type="entry name" value="Glu_synthdom"/>
</dbReference>
<dbReference type="Proteomes" id="UP000253940">
    <property type="component" value="Chromosome"/>
</dbReference>
<dbReference type="PIRSF" id="PIRSF500060">
    <property type="entry name" value="UCP500060"/>
    <property type="match status" value="1"/>
</dbReference>
<name>A0A345P5R8_9GAMM</name>
<dbReference type="OrthoDB" id="9795032at2"/>
<protein>
    <submittedName>
        <fullName evidence="5">FMN-binding glutamate synthase family protein</fullName>
    </submittedName>
</protein>
<feature type="domain" description="Glutamate synthase" evidence="4">
    <location>
        <begin position="168"/>
        <end position="485"/>
    </location>
</feature>
<keyword evidence="3" id="KW-0472">Membrane</keyword>
<keyword evidence="3" id="KW-1133">Transmembrane helix</keyword>
<dbReference type="AlphaFoldDB" id="A0A345P5R8"/>